<feature type="domain" description="Histidine kinase" evidence="6">
    <location>
        <begin position="73"/>
        <end position="275"/>
    </location>
</feature>
<keyword evidence="3" id="KW-0808">Transferase</keyword>
<dbReference type="CDD" id="cd00082">
    <property type="entry name" value="HisKA"/>
    <property type="match status" value="1"/>
</dbReference>
<keyword evidence="5" id="KW-0902">Two-component regulatory system</keyword>
<name>A0A9E3HCE5_9NOST</name>
<sequence length="300" mass="33858">MNWSNWVDLGAGLLLGLGIAGLLARINRPSSSSPVLPAEKQDVVKLQQQIKQTQLAYEMAREMSQFKAGYLARTTHVLRSPINGLIGLQQLILANLCEDPEEEREFIKQAHDRTLKLLKLIDEILTVARLEHGTNKLDLQPRSLTELLQEVYDLTYMLAENRNFPFKVLLPESDLKVVVDSRWFKQVLINLIESAIAQIEEGNIYISSQTSSTDNFVYVWLDVPKQGILHSEPIDLISSKNQVAETEEENITFDPGMKFLLNQTILGVMGGNLEIVPFSLTTQQAEDMARLQITIPQFIS</sequence>
<evidence type="ECO:0000256" key="1">
    <source>
        <dbReference type="ARBA" id="ARBA00000085"/>
    </source>
</evidence>
<dbReference type="SUPFAM" id="SSF47384">
    <property type="entry name" value="Homodimeric domain of signal transducing histidine kinase"/>
    <property type="match status" value="1"/>
</dbReference>
<dbReference type="AlphaFoldDB" id="A0A9E3HCE5"/>
<evidence type="ECO:0000313" key="8">
    <source>
        <dbReference type="Proteomes" id="UP000813215"/>
    </source>
</evidence>
<dbReference type="Gene3D" id="3.30.565.10">
    <property type="entry name" value="Histidine kinase-like ATPase, C-terminal domain"/>
    <property type="match status" value="1"/>
</dbReference>
<evidence type="ECO:0000256" key="4">
    <source>
        <dbReference type="ARBA" id="ARBA00022777"/>
    </source>
</evidence>
<dbReference type="Pfam" id="PF00512">
    <property type="entry name" value="HisKA"/>
    <property type="match status" value="1"/>
</dbReference>
<organism evidence="7 8">
    <name type="scientific">Pelatocladus maniniholoensis HA4357-MV3</name>
    <dbReference type="NCBI Taxonomy" id="1117104"/>
    <lineage>
        <taxon>Bacteria</taxon>
        <taxon>Bacillati</taxon>
        <taxon>Cyanobacteriota</taxon>
        <taxon>Cyanophyceae</taxon>
        <taxon>Nostocales</taxon>
        <taxon>Nostocaceae</taxon>
        <taxon>Pelatocladus</taxon>
    </lineage>
</organism>
<dbReference type="InterPro" id="IPR005467">
    <property type="entry name" value="His_kinase_dom"/>
</dbReference>
<evidence type="ECO:0000259" key="6">
    <source>
        <dbReference type="PROSITE" id="PS50109"/>
    </source>
</evidence>
<keyword evidence="4 7" id="KW-0418">Kinase</keyword>
<dbReference type="InterPro" id="IPR050736">
    <property type="entry name" value="Sensor_HK_Regulatory"/>
</dbReference>
<dbReference type="SUPFAM" id="SSF55874">
    <property type="entry name" value="ATPase domain of HSP90 chaperone/DNA topoisomerase II/histidine kinase"/>
    <property type="match status" value="1"/>
</dbReference>
<gene>
    <name evidence="7" type="ORF">KME28_21235</name>
</gene>
<proteinExistence type="predicted"/>
<protein>
    <recommendedName>
        <fullName evidence="2">histidine kinase</fullName>
        <ecNumber evidence="2">2.7.13.3</ecNumber>
    </recommendedName>
</protein>
<dbReference type="SMART" id="SM00388">
    <property type="entry name" value="HisKA"/>
    <property type="match status" value="1"/>
</dbReference>
<evidence type="ECO:0000256" key="3">
    <source>
        <dbReference type="ARBA" id="ARBA00022679"/>
    </source>
</evidence>
<dbReference type="InterPro" id="IPR003661">
    <property type="entry name" value="HisK_dim/P_dom"/>
</dbReference>
<dbReference type="GO" id="GO:0000155">
    <property type="term" value="F:phosphorelay sensor kinase activity"/>
    <property type="evidence" value="ECO:0007669"/>
    <property type="project" value="InterPro"/>
</dbReference>
<reference evidence="7" key="1">
    <citation type="submission" date="2021-05" db="EMBL/GenBank/DDBJ databases">
        <authorList>
            <person name="Pietrasiak N."/>
            <person name="Ward R."/>
            <person name="Stajich J.E."/>
            <person name="Kurbessoian T."/>
        </authorList>
    </citation>
    <scope>NUCLEOTIDE SEQUENCE</scope>
    <source>
        <strain evidence="7">HA4357-MV3</strain>
    </source>
</reference>
<evidence type="ECO:0000256" key="5">
    <source>
        <dbReference type="ARBA" id="ARBA00023012"/>
    </source>
</evidence>
<dbReference type="PANTHER" id="PTHR43711:SF26">
    <property type="entry name" value="SENSOR HISTIDINE KINASE RCSC"/>
    <property type="match status" value="1"/>
</dbReference>
<dbReference type="PANTHER" id="PTHR43711">
    <property type="entry name" value="TWO-COMPONENT HISTIDINE KINASE"/>
    <property type="match status" value="1"/>
</dbReference>
<dbReference type="InterPro" id="IPR036097">
    <property type="entry name" value="HisK_dim/P_sf"/>
</dbReference>
<reference evidence="7" key="2">
    <citation type="journal article" date="2022" name="Microbiol. Resour. Announc.">
        <title>Metagenome Sequencing to Explore Phylogenomics of Terrestrial Cyanobacteria.</title>
        <authorList>
            <person name="Ward R.D."/>
            <person name="Stajich J.E."/>
            <person name="Johansen J.R."/>
            <person name="Huntemann M."/>
            <person name="Clum A."/>
            <person name="Foster B."/>
            <person name="Foster B."/>
            <person name="Roux S."/>
            <person name="Palaniappan K."/>
            <person name="Varghese N."/>
            <person name="Mukherjee S."/>
            <person name="Reddy T.B.K."/>
            <person name="Daum C."/>
            <person name="Copeland A."/>
            <person name="Chen I.A."/>
            <person name="Ivanova N.N."/>
            <person name="Kyrpides N.C."/>
            <person name="Shapiro N."/>
            <person name="Eloe-Fadrosh E.A."/>
            <person name="Pietrasiak N."/>
        </authorList>
    </citation>
    <scope>NUCLEOTIDE SEQUENCE</scope>
    <source>
        <strain evidence="7">HA4357-MV3</strain>
    </source>
</reference>
<dbReference type="EC" id="2.7.13.3" evidence="2"/>
<comment type="catalytic activity">
    <reaction evidence="1">
        <text>ATP + protein L-histidine = ADP + protein N-phospho-L-histidine.</text>
        <dbReference type="EC" id="2.7.13.3"/>
    </reaction>
</comment>
<evidence type="ECO:0000313" key="7">
    <source>
        <dbReference type="EMBL" id="MBW4434166.1"/>
    </source>
</evidence>
<evidence type="ECO:0000256" key="2">
    <source>
        <dbReference type="ARBA" id="ARBA00012438"/>
    </source>
</evidence>
<comment type="caution">
    <text evidence="7">The sequence shown here is derived from an EMBL/GenBank/DDBJ whole genome shotgun (WGS) entry which is preliminary data.</text>
</comment>
<dbReference type="InterPro" id="IPR036890">
    <property type="entry name" value="HATPase_C_sf"/>
</dbReference>
<dbReference type="Proteomes" id="UP000813215">
    <property type="component" value="Unassembled WGS sequence"/>
</dbReference>
<dbReference type="EMBL" id="JAHHHW010000122">
    <property type="protein sequence ID" value="MBW4434166.1"/>
    <property type="molecule type" value="Genomic_DNA"/>
</dbReference>
<accession>A0A9E3HCE5</accession>
<dbReference type="Gene3D" id="1.10.287.130">
    <property type="match status" value="1"/>
</dbReference>
<dbReference type="PROSITE" id="PS50109">
    <property type="entry name" value="HIS_KIN"/>
    <property type="match status" value="1"/>
</dbReference>